<dbReference type="SMART" id="SM00257">
    <property type="entry name" value="LysM"/>
    <property type="match status" value="1"/>
</dbReference>
<dbReference type="SUPFAM" id="SSF53955">
    <property type="entry name" value="Lysozyme-like"/>
    <property type="match status" value="1"/>
</dbReference>
<keyword evidence="4" id="KW-1185">Reference proteome</keyword>
<dbReference type="InterPro" id="IPR018392">
    <property type="entry name" value="LysM"/>
</dbReference>
<evidence type="ECO:0000313" key="3">
    <source>
        <dbReference type="EMBL" id="AVH85638.1"/>
    </source>
</evidence>
<dbReference type="GO" id="GO:0003796">
    <property type="term" value="F:lysozyme activity"/>
    <property type="evidence" value="ECO:0007669"/>
    <property type="project" value="UniProtKB-EC"/>
</dbReference>
<dbReference type="CDD" id="cd00118">
    <property type="entry name" value="LysM"/>
    <property type="match status" value="1"/>
</dbReference>
<feature type="compositionally biased region" description="Polar residues" evidence="1">
    <location>
        <begin position="149"/>
        <end position="172"/>
    </location>
</feature>
<name>A0A2P0ZKW9_9CAUD</name>
<dbReference type="PROSITE" id="PS51782">
    <property type="entry name" value="LYSM"/>
    <property type="match status" value="1"/>
</dbReference>
<keyword evidence="3" id="KW-0326">Glycosidase</keyword>
<dbReference type="InterPro" id="IPR023346">
    <property type="entry name" value="Lysozyme-like_dom_sf"/>
</dbReference>
<feature type="compositionally biased region" description="Low complexity" evidence="1">
    <location>
        <begin position="103"/>
        <end position="143"/>
    </location>
</feature>
<dbReference type="Gene3D" id="3.10.350.10">
    <property type="entry name" value="LysM domain"/>
    <property type="match status" value="1"/>
</dbReference>
<evidence type="ECO:0000259" key="2">
    <source>
        <dbReference type="PROSITE" id="PS51782"/>
    </source>
</evidence>
<reference evidence="3 4" key="1">
    <citation type="submission" date="2018-01" db="EMBL/GenBank/DDBJ databases">
        <title>Lactobacillus phages that infect wine-derived L. plantarum strains.</title>
        <authorList>
            <person name="Kyrkou I."/>
            <person name="Hestbjerg Hansen L."/>
        </authorList>
    </citation>
    <scope>NUCLEOTIDE SEQUENCE [LARGE SCALE GENOMIC DNA]</scope>
</reference>
<keyword evidence="3" id="KW-0378">Hydrolase</keyword>
<dbReference type="GeneID" id="54989205"/>
<evidence type="ECO:0000256" key="1">
    <source>
        <dbReference type="SAM" id="MobiDB-lite"/>
    </source>
</evidence>
<feature type="region of interest" description="Disordered" evidence="1">
    <location>
        <begin position="79"/>
        <end position="172"/>
    </location>
</feature>
<dbReference type="SUPFAM" id="SSF54106">
    <property type="entry name" value="LysM domain"/>
    <property type="match status" value="1"/>
</dbReference>
<sequence length="233" mass="25229">MKKALVASSMVLGLAFGVQVANADTYTVQAGDTVSQIAYQHGTTVNDIVAQNQLSNPNLIYVGDKLEISTPAVNHQTYTQTPTVTQPKAQQPVVTSKTPSYSAQATQKQAQPQKVRPQQTQPQKVQPQQSSQQQQTQPQQSNQGLMAKTSGQLSQVEVNQVAQEMSSRTGESASTWSYIINRESKGHVGIYNSEGSGAHGLFQLMKSSHGNVGTQINEATQLYKAQGLQAWQE</sequence>
<feature type="domain" description="LysM" evidence="2">
    <location>
        <begin position="24"/>
        <end position="68"/>
    </location>
</feature>
<dbReference type="KEGG" id="vg:54989205"/>
<dbReference type="EMBL" id="MG765274">
    <property type="protein sequence ID" value="AVH85638.1"/>
    <property type="molecule type" value="Genomic_DNA"/>
</dbReference>
<accession>A0A2P0ZKW9</accession>
<evidence type="ECO:0000313" key="4">
    <source>
        <dbReference type="Proteomes" id="UP000241031"/>
    </source>
</evidence>
<organism evidence="3 4">
    <name type="scientific">Lactobacillus phage Maenad</name>
    <dbReference type="NCBI Taxonomy" id="2079431"/>
    <lineage>
        <taxon>Viruses</taxon>
        <taxon>Duplodnaviria</taxon>
        <taxon>Heunggongvirae</taxon>
        <taxon>Uroviricota</taxon>
        <taxon>Caudoviricetes</taxon>
        <taxon>Tybeckvirinae</taxon>
        <taxon>Maenadvirus</taxon>
        <taxon>Maenadvirus maenad</taxon>
    </lineage>
</organism>
<dbReference type="InterPro" id="IPR036779">
    <property type="entry name" value="LysM_dom_sf"/>
</dbReference>
<dbReference type="RefSeq" id="YP_009798734.1">
    <property type="nucleotide sequence ID" value="NC_047931.1"/>
</dbReference>
<feature type="compositionally biased region" description="Polar residues" evidence="1">
    <location>
        <begin position="88"/>
        <end position="102"/>
    </location>
</feature>
<dbReference type="EC" id="3.2.1.17" evidence="3"/>
<dbReference type="Proteomes" id="UP000241031">
    <property type="component" value="Segment"/>
</dbReference>
<proteinExistence type="predicted"/>
<protein>
    <submittedName>
        <fullName evidence="3">Lysozyme</fullName>
        <ecNumber evidence="3">3.2.1.17</ecNumber>
    </submittedName>
</protein>
<dbReference type="Pfam" id="PF01476">
    <property type="entry name" value="LysM"/>
    <property type="match status" value="1"/>
</dbReference>